<dbReference type="Proteomes" id="UP000828941">
    <property type="component" value="Chromosome 2"/>
</dbReference>
<reference evidence="1 2" key="1">
    <citation type="journal article" date="2022" name="DNA Res.">
        <title>Chromosomal-level genome assembly of the orchid tree Bauhinia variegata (Leguminosae; Cercidoideae) supports the allotetraploid origin hypothesis of Bauhinia.</title>
        <authorList>
            <person name="Zhong Y."/>
            <person name="Chen Y."/>
            <person name="Zheng D."/>
            <person name="Pang J."/>
            <person name="Liu Y."/>
            <person name="Luo S."/>
            <person name="Meng S."/>
            <person name="Qian L."/>
            <person name="Wei D."/>
            <person name="Dai S."/>
            <person name="Zhou R."/>
        </authorList>
    </citation>
    <scope>NUCLEOTIDE SEQUENCE [LARGE SCALE GENOMIC DNA]</scope>
    <source>
        <strain evidence="1">BV-YZ2020</strain>
    </source>
</reference>
<comment type="caution">
    <text evidence="1">The sequence shown here is derived from an EMBL/GenBank/DDBJ whole genome shotgun (WGS) entry which is preliminary data.</text>
</comment>
<dbReference type="EMBL" id="CM039427">
    <property type="protein sequence ID" value="KAI4355871.1"/>
    <property type="molecule type" value="Genomic_DNA"/>
</dbReference>
<keyword evidence="2" id="KW-1185">Reference proteome</keyword>
<name>A0ACB9Q4Y4_BAUVA</name>
<evidence type="ECO:0000313" key="2">
    <source>
        <dbReference type="Proteomes" id="UP000828941"/>
    </source>
</evidence>
<gene>
    <name evidence="1" type="ORF">L6164_004600</name>
</gene>
<protein>
    <submittedName>
        <fullName evidence="1">Uncharacterized protein</fullName>
    </submittedName>
</protein>
<organism evidence="1 2">
    <name type="scientific">Bauhinia variegata</name>
    <name type="common">Purple orchid tree</name>
    <name type="synonym">Phanera variegata</name>
    <dbReference type="NCBI Taxonomy" id="167791"/>
    <lineage>
        <taxon>Eukaryota</taxon>
        <taxon>Viridiplantae</taxon>
        <taxon>Streptophyta</taxon>
        <taxon>Embryophyta</taxon>
        <taxon>Tracheophyta</taxon>
        <taxon>Spermatophyta</taxon>
        <taxon>Magnoliopsida</taxon>
        <taxon>eudicotyledons</taxon>
        <taxon>Gunneridae</taxon>
        <taxon>Pentapetalae</taxon>
        <taxon>rosids</taxon>
        <taxon>fabids</taxon>
        <taxon>Fabales</taxon>
        <taxon>Fabaceae</taxon>
        <taxon>Cercidoideae</taxon>
        <taxon>Cercideae</taxon>
        <taxon>Bauhiniinae</taxon>
        <taxon>Bauhinia</taxon>
    </lineage>
</organism>
<proteinExistence type="predicted"/>
<accession>A0ACB9Q4Y4</accession>
<sequence length="244" mass="26399">MLKMCVPLRSNLLVFLFLVCFCFPSTITSLDIAKVLSQNPSFTTFTNYLTQTQLVGQINNRQTVTVLAVDNAAMSPISGKSMDFITKVLSIHVILDYYDVKKLQHLDGKFAQVTTLYQSSGQDGFLNITHKENGVVSFASASASEATLISSVASEPYNLSVIQVSSLIIPGNSPTHSNSRSPSISSAPDRSPTASPKEYTRGEGAPIYRGSAKSAAPTKFRLDGTFTFLILIVTCLCALHVFPC</sequence>
<evidence type="ECO:0000313" key="1">
    <source>
        <dbReference type="EMBL" id="KAI4355871.1"/>
    </source>
</evidence>